<comment type="caution">
    <text evidence="1">The sequence shown here is derived from an EMBL/GenBank/DDBJ whole genome shotgun (WGS) entry which is preliminary data.</text>
</comment>
<dbReference type="AlphaFoldDB" id="A0A916NEU3"/>
<evidence type="ECO:0000313" key="1">
    <source>
        <dbReference type="EMBL" id="CAG5018967.1"/>
    </source>
</evidence>
<dbReference type="EMBL" id="CAJRAF010000004">
    <property type="protein sequence ID" value="CAG5018967.1"/>
    <property type="molecule type" value="Genomic_DNA"/>
</dbReference>
<gene>
    <name evidence="1" type="ORF">DYBT9275_06112</name>
</gene>
<evidence type="ECO:0000313" key="2">
    <source>
        <dbReference type="Proteomes" id="UP000680038"/>
    </source>
</evidence>
<keyword evidence="2" id="KW-1185">Reference proteome</keyword>
<organism evidence="1 2">
    <name type="scientific">Dyadobacter helix</name>
    <dbReference type="NCBI Taxonomy" id="2822344"/>
    <lineage>
        <taxon>Bacteria</taxon>
        <taxon>Pseudomonadati</taxon>
        <taxon>Bacteroidota</taxon>
        <taxon>Cytophagia</taxon>
        <taxon>Cytophagales</taxon>
        <taxon>Spirosomataceae</taxon>
        <taxon>Dyadobacter</taxon>
    </lineage>
</organism>
<name>A0A916NEU3_9BACT</name>
<reference evidence="1" key="1">
    <citation type="submission" date="2021-04" db="EMBL/GenBank/DDBJ databases">
        <authorList>
            <person name="Rodrigo-Torres L."/>
            <person name="Arahal R. D."/>
            <person name="Lucena T."/>
        </authorList>
    </citation>
    <scope>NUCLEOTIDE SEQUENCE</scope>
    <source>
        <strain evidence="1">CECT 9275</strain>
    </source>
</reference>
<proteinExistence type="predicted"/>
<sequence length="62" mass="7020">MLLILLYNAALTAASIRVDSPNDSGTHFLTDPLSKSQKNVNRYEKDHIKFIYIGQCLAFFCL</sequence>
<dbReference type="Proteomes" id="UP000680038">
    <property type="component" value="Unassembled WGS sequence"/>
</dbReference>
<protein>
    <submittedName>
        <fullName evidence="1">Uncharacterized protein</fullName>
    </submittedName>
</protein>
<accession>A0A916NEU3</accession>